<evidence type="ECO:0000256" key="5">
    <source>
        <dbReference type="HAMAP-Rule" id="MF_00014"/>
    </source>
</evidence>
<proteinExistence type="inferred from homology"/>
<dbReference type="Gene3D" id="2.30.30.240">
    <property type="entry name" value="PRC-barrel domain"/>
    <property type="match status" value="1"/>
</dbReference>
<dbReference type="HAMAP" id="MF_00014">
    <property type="entry name" value="Ribosome_mat_RimM"/>
    <property type="match status" value="1"/>
</dbReference>
<evidence type="ECO:0000313" key="9">
    <source>
        <dbReference type="EMBL" id="NNH23805.1"/>
    </source>
</evidence>
<keyword evidence="4 5" id="KW-0143">Chaperone</keyword>
<dbReference type="GO" id="GO:0043022">
    <property type="term" value="F:ribosome binding"/>
    <property type="evidence" value="ECO:0007669"/>
    <property type="project" value="InterPro"/>
</dbReference>
<evidence type="ECO:0000256" key="1">
    <source>
        <dbReference type="ARBA" id="ARBA00022490"/>
    </source>
</evidence>
<dbReference type="PANTHER" id="PTHR33692">
    <property type="entry name" value="RIBOSOME MATURATION FACTOR RIMM"/>
    <property type="match status" value="1"/>
</dbReference>
<feature type="domain" description="Ribosome maturation factor RimM PRC barrel" evidence="8">
    <location>
        <begin position="100"/>
        <end position="166"/>
    </location>
</feature>
<organism evidence="9 10">
    <name type="scientific">Pseudokineococcus marinus</name>
    <dbReference type="NCBI Taxonomy" id="351215"/>
    <lineage>
        <taxon>Bacteria</taxon>
        <taxon>Bacillati</taxon>
        <taxon>Actinomycetota</taxon>
        <taxon>Actinomycetes</taxon>
        <taxon>Kineosporiales</taxon>
        <taxon>Kineosporiaceae</taxon>
        <taxon>Pseudokineococcus</taxon>
    </lineage>
</organism>
<reference evidence="9 10" key="1">
    <citation type="submission" date="2020-05" db="EMBL/GenBank/DDBJ databases">
        <title>MicrobeNet Type strains.</title>
        <authorList>
            <person name="Nicholson A.C."/>
        </authorList>
    </citation>
    <scope>NUCLEOTIDE SEQUENCE [LARGE SCALE GENOMIC DNA]</scope>
    <source>
        <strain evidence="9 10">JCM 14547</strain>
    </source>
</reference>
<dbReference type="GO" id="GO:0006364">
    <property type="term" value="P:rRNA processing"/>
    <property type="evidence" value="ECO:0007669"/>
    <property type="project" value="UniProtKB-UniRule"/>
</dbReference>
<dbReference type="RefSeq" id="WP_171203600.1">
    <property type="nucleotide sequence ID" value="NZ_BAAANP010000044.1"/>
</dbReference>
<feature type="region of interest" description="Disordered" evidence="6">
    <location>
        <begin position="165"/>
        <end position="219"/>
    </location>
</feature>
<keyword evidence="3 5" id="KW-0698">rRNA processing</keyword>
<gene>
    <name evidence="5 9" type="primary">rimM</name>
    <name evidence="9" type="ORF">HLB09_12020</name>
</gene>
<dbReference type="Proteomes" id="UP000555552">
    <property type="component" value="Unassembled WGS sequence"/>
</dbReference>
<dbReference type="InterPro" id="IPR036976">
    <property type="entry name" value="RimM_N_sf"/>
</dbReference>
<sequence>MELVVARAGRPHGLRGEVALEVRTDDPGRRLAVGARLRTDPDVGVLTIASSREHQGRPLVAFAEVADRTAAEELRGVLLLVDVDPDDPAEVEEDAWHRGQLVGLRATTVDGRDVGEVVGLEHLPAQDALVVRQPSGATALVPFVRSIVPEVDIAGGRVVLDPPGGLLEAVPAEDDEAGDDGLADDGAAGAGGPGAGGPGAGRGDDAGGAGAEGPAAADR</sequence>
<comment type="similarity">
    <text evidence="5">Belongs to the RimM family.</text>
</comment>
<evidence type="ECO:0000259" key="7">
    <source>
        <dbReference type="Pfam" id="PF01782"/>
    </source>
</evidence>
<dbReference type="AlphaFoldDB" id="A0A849BQM7"/>
<dbReference type="GO" id="GO:0042274">
    <property type="term" value="P:ribosomal small subunit biogenesis"/>
    <property type="evidence" value="ECO:0007669"/>
    <property type="project" value="UniProtKB-UniRule"/>
</dbReference>
<dbReference type="NCBIfam" id="TIGR02273">
    <property type="entry name" value="16S_RimM"/>
    <property type="match status" value="1"/>
</dbReference>
<dbReference type="InterPro" id="IPR011033">
    <property type="entry name" value="PRC_barrel-like_sf"/>
</dbReference>
<comment type="function">
    <text evidence="5">An accessory protein needed during the final step in the assembly of 30S ribosomal subunit, possibly for assembly of the head region. Essential for efficient processing of 16S rRNA. May be needed both before and after RbfA during the maturation of 16S rRNA. It has affinity for free ribosomal 30S subunits but not for 70S ribosomes.</text>
</comment>
<comment type="caution">
    <text evidence="9">The sequence shown here is derived from an EMBL/GenBank/DDBJ whole genome shotgun (WGS) entry which is preliminary data.</text>
</comment>
<dbReference type="InterPro" id="IPR002676">
    <property type="entry name" value="RimM_N"/>
</dbReference>
<accession>A0A849BQM7</accession>
<comment type="subcellular location">
    <subcellularLocation>
        <location evidence="5">Cytoplasm</location>
    </subcellularLocation>
</comment>
<dbReference type="GO" id="GO:0005840">
    <property type="term" value="C:ribosome"/>
    <property type="evidence" value="ECO:0007669"/>
    <property type="project" value="InterPro"/>
</dbReference>
<feature type="compositionally biased region" description="Gly residues" evidence="6">
    <location>
        <begin position="188"/>
        <end position="211"/>
    </location>
</feature>
<dbReference type="GO" id="GO:0005737">
    <property type="term" value="C:cytoplasm"/>
    <property type="evidence" value="ECO:0007669"/>
    <property type="project" value="UniProtKB-SubCell"/>
</dbReference>
<dbReference type="EMBL" id="JABEMA010000198">
    <property type="protein sequence ID" value="NNH23805.1"/>
    <property type="molecule type" value="Genomic_DNA"/>
</dbReference>
<comment type="subunit">
    <text evidence="5">Binds ribosomal protein uS19.</text>
</comment>
<dbReference type="Gene3D" id="2.40.30.60">
    <property type="entry name" value="RimM"/>
    <property type="match status" value="1"/>
</dbReference>
<keyword evidence="2 5" id="KW-0690">Ribosome biogenesis</keyword>
<dbReference type="InterPro" id="IPR011961">
    <property type="entry name" value="RimM"/>
</dbReference>
<feature type="domain" description="RimM N-terminal" evidence="7">
    <location>
        <begin position="5"/>
        <end position="83"/>
    </location>
</feature>
<dbReference type="InterPro" id="IPR009000">
    <property type="entry name" value="Transl_B-barrel_sf"/>
</dbReference>
<dbReference type="SUPFAM" id="SSF50447">
    <property type="entry name" value="Translation proteins"/>
    <property type="match status" value="1"/>
</dbReference>
<dbReference type="SUPFAM" id="SSF50346">
    <property type="entry name" value="PRC-barrel domain"/>
    <property type="match status" value="1"/>
</dbReference>
<comment type="domain">
    <text evidence="5">The PRC barrel domain binds ribosomal protein uS19.</text>
</comment>
<protein>
    <recommendedName>
        <fullName evidence="5">Ribosome maturation factor RimM</fullName>
    </recommendedName>
</protein>
<evidence type="ECO:0000256" key="2">
    <source>
        <dbReference type="ARBA" id="ARBA00022517"/>
    </source>
</evidence>
<evidence type="ECO:0000256" key="4">
    <source>
        <dbReference type="ARBA" id="ARBA00023186"/>
    </source>
</evidence>
<name>A0A849BQM7_9ACTN</name>
<dbReference type="Pfam" id="PF24986">
    <property type="entry name" value="PRC_RimM"/>
    <property type="match status" value="1"/>
</dbReference>
<dbReference type="InterPro" id="IPR056792">
    <property type="entry name" value="PRC_RimM"/>
</dbReference>
<evidence type="ECO:0000256" key="6">
    <source>
        <dbReference type="SAM" id="MobiDB-lite"/>
    </source>
</evidence>
<keyword evidence="1 5" id="KW-0963">Cytoplasm</keyword>
<dbReference type="PANTHER" id="PTHR33692:SF1">
    <property type="entry name" value="RIBOSOME MATURATION FACTOR RIMM"/>
    <property type="match status" value="1"/>
</dbReference>
<feature type="compositionally biased region" description="Acidic residues" evidence="6">
    <location>
        <begin position="171"/>
        <end position="183"/>
    </location>
</feature>
<evidence type="ECO:0000259" key="8">
    <source>
        <dbReference type="Pfam" id="PF24986"/>
    </source>
</evidence>
<dbReference type="Pfam" id="PF01782">
    <property type="entry name" value="RimM"/>
    <property type="match status" value="1"/>
</dbReference>
<keyword evidence="10" id="KW-1185">Reference proteome</keyword>
<evidence type="ECO:0000313" key="10">
    <source>
        <dbReference type="Proteomes" id="UP000555552"/>
    </source>
</evidence>
<evidence type="ECO:0000256" key="3">
    <source>
        <dbReference type="ARBA" id="ARBA00022552"/>
    </source>
</evidence>